<evidence type="ECO:0000256" key="3">
    <source>
        <dbReference type="PROSITE-ProRule" id="PRU00023"/>
    </source>
</evidence>
<gene>
    <name evidence="5" type="ORF">J0A68_04220</name>
</gene>
<feature type="repeat" description="ANK" evidence="3">
    <location>
        <begin position="69"/>
        <end position="101"/>
    </location>
</feature>
<evidence type="ECO:0000256" key="2">
    <source>
        <dbReference type="ARBA" id="ARBA00023043"/>
    </source>
</evidence>
<organism evidence="5 6">
    <name type="scientific">Algoriphagus oliviformis</name>
    <dbReference type="NCBI Taxonomy" id="2811231"/>
    <lineage>
        <taxon>Bacteria</taxon>
        <taxon>Pseudomonadati</taxon>
        <taxon>Bacteroidota</taxon>
        <taxon>Cytophagia</taxon>
        <taxon>Cytophagales</taxon>
        <taxon>Cyclobacteriaceae</taxon>
        <taxon>Algoriphagus</taxon>
    </lineage>
</organism>
<protein>
    <submittedName>
        <fullName evidence="5">Ankyrin repeat domain-containing protein</fullName>
    </submittedName>
</protein>
<dbReference type="PANTHER" id="PTHR24171:SF8">
    <property type="entry name" value="BRCA1-ASSOCIATED RING DOMAIN PROTEIN 1"/>
    <property type="match status" value="1"/>
</dbReference>
<dbReference type="PANTHER" id="PTHR24171">
    <property type="entry name" value="ANKYRIN REPEAT DOMAIN-CONTAINING PROTEIN 39-RELATED"/>
    <property type="match status" value="1"/>
</dbReference>
<reference evidence="5 6" key="1">
    <citation type="submission" date="2021-03" db="EMBL/GenBank/DDBJ databases">
        <title>novel species isolated from a fishpond in China.</title>
        <authorList>
            <person name="Lu H."/>
            <person name="Cai Z."/>
        </authorList>
    </citation>
    <scope>NUCLEOTIDE SEQUENCE [LARGE SCALE GENOMIC DNA]</scope>
    <source>
        <strain evidence="5 6">H41</strain>
    </source>
</reference>
<dbReference type="SUPFAM" id="SSF48403">
    <property type="entry name" value="Ankyrin repeat"/>
    <property type="match status" value="1"/>
</dbReference>
<dbReference type="PROSITE" id="PS51257">
    <property type="entry name" value="PROKAR_LIPOPROTEIN"/>
    <property type="match status" value="1"/>
</dbReference>
<proteinExistence type="predicted"/>
<comment type="caution">
    <text evidence="5">The sequence shown here is derived from an EMBL/GenBank/DDBJ whole genome shotgun (WGS) entry which is preliminary data.</text>
</comment>
<evidence type="ECO:0000313" key="6">
    <source>
        <dbReference type="Proteomes" id="UP000664317"/>
    </source>
</evidence>
<dbReference type="SMART" id="SM00248">
    <property type="entry name" value="ANK"/>
    <property type="match status" value="3"/>
</dbReference>
<dbReference type="InterPro" id="IPR002110">
    <property type="entry name" value="Ankyrin_rpt"/>
</dbReference>
<name>A0ABS3C0I5_9BACT</name>
<keyword evidence="6" id="KW-1185">Reference proteome</keyword>
<dbReference type="Proteomes" id="UP000664317">
    <property type="component" value="Unassembled WGS sequence"/>
</dbReference>
<keyword evidence="2 3" id="KW-0040">ANK repeat</keyword>
<evidence type="ECO:0000256" key="4">
    <source>
        <dbReference type="SAM" id="SignalP"/>
    </source>
</evidence>
<dbReference type="Gene3D" id="1.25.40.20">
    <property type="entry name" value="Ankyrin repeat-containing domain"/>
    <property type="match status" value="2"/>
</dbReference>
<accession>A0ABS3C0I5</accession>
<keyword evidence="4" id="KW-0732">Signal</keyword>
<dbReference type="InterPro" id="IPR036770">
    <property type="entry name" value="Ankyrin_rpt-contain_sf"/>
</dbReference>
<keyword evidence="1" id="KW-0677">Repeat</keyword>
<feature type="chain" id="PRO_5045520406" evidence="4">
    <location>
        <begin position="24"/>
        <end position="185"/>
    </location>
</feature>
<dbReference type="PROSITE" id="PS50088">
    <property type="entry name" value="ANK_REPEAT"/>
    <property type="match status" value="2"/>
</dbReference>
<evidence type="ECO:0000256" key="1">
    <source>
        <dbReference type="ARBA" id="ARBA00022737"/>
    </source>
</evidence>
<feature type="repeat" description="ANK" evidence="3">
    <location>
        <begin position="102"/>
        <end position="134"/>
    </location>
</feature>
<evidence type="ECO:0000313" key="5">
    <source>
        <dbReference type="EMBL" id="MBN7810149.1"/>
    </source>
</evidence>
<dbReference type="PROSITE" id="PS50297">
    <property type="entry name" value="ANK_REP_REGION"/>
    <property type="match status" value="2"/>
</dbReference>
<sequence length="185" mass="20148">MKTPVMKSRLITSLFLFFMVLLAACNTSAQKKTKAPEVDLHTAVITGNVDAVKQHIAAGSNLNEKDPFGGSSPLISSALFDQKEIATLLLDAGADINFQNNDGSTALITAAFFGRPEVVQLLLDRKADKTIKNKYGTTAYENVAAPFDQVKEVYDMMGGMLAPMGLKLDYAYLEKVRPQIAEMLK</sequence>
<dbReference type="Pfam" id="PF12796">
    <property type="entry name" value="Ank_2"/>
    <property type="match status" value="1"/>
</dbReference>
<dbReference type="EMBL" id="JAFKCT010000001">
    <property type="protein sequence ID" value="MBN7810149.1"/>
    <property type="molecule type" value="Genomic_DNA"/>
</dbReference>
<feature type="signal peptide" evidence="4">
    <location>
        <begin position="1"/>
        <end position="23"/>
    </location>
</feature>